<evidence type="ECO:0000256" key="5">
    <source>
        <dbReference type="ARBA" id="ARBA00023015"/>
    </source>
</evidence>
<dbReference type="PROSITE" id="PS00028">
    <property type="entry name" value="ZINC_FINGER_C2H2_1"/>
    <property type="match status" value="2"/>
</dbReference>
<proteinExistence type="predicted"/>
<feature type="domain" description="C2H2-type" evidence="8">
    <location>
        <begin position="39"/>
        <end position="66"/>
    </location>
</feature>
<evidence type="ECO:0000313" key="9">
    <source>
        <dbReference type="EMBL" id="KAH8372316.1"/>
    </source>
</evidence>
<keyword evidence="10" id="KW-1185">Reference proteome</keyword>
<dbReference type="InterPro" id="IPR036236">
    <property type="entry name" value="Znf_C2H2_sf"/>
</dbReference>
<feature type="domain" description="C2H2-type" evidence="8">
    <location>
        <begin position="11"/>
        <end position="38"/>
    </location>
</feature>
<dbReference type="EMBL" id="JAJJHW010002585">
    <property type="protein sequence ID" value="KAH8372316.1"/>
    <property type="molecule type" value="Genomic_DNA"/>
</dbReference>
<dbReference type="GO" id="GO:0008270">
    <property type="term" value="F:zinc ion binding"/>
    <property type="evidence" value="ECO:0007669"/>
    <property type="project" value="UniProtKB-KW"/>
</dbReference>
<dbReference type="Gene3D" id="3.30.160.60">
    <property type="entry name" value="Classic Zinc Finger"/>
    <property type="match status" value="3"/>
</dbReference>
<organism evidence="9 10">
    <name type="scientific">Drosophila rubida</name>
    <dbReference type="NCBI Taxonomy" id="30044"/>
    <lineage>
        <taxon>Eukaryota</taxon>
        <taxon>Metazoa</taxon>
        <taxon>Ecdysozoa</taxon>
        <taxon>Arthropoda</taxon>
        <taxon>Hexapoda</taxon>
        <taxon>Insecta</taxon>
        <taxon>Pterygota</taxon>
        <taxon>Neoptera</taxon>
        <taxon>Endopterygota</taxon>
        <taxon>Diptera</taxon>
        <taxon>Brachycera</taxon>
        <taxon>Muscomorpha</taxon>
        <taxon>Ephydroidea</taxon>
        <taxon>Drosophilidae</taxon>
        <taxon>Drosophila</taxon>
    </lineage>
</organism>
<keyword evidence="4" id="KW-0862">Zinc</keyword>
<dbReference type="FunFam" id="3.30.160.60:FF:000446">
    <property type="entry name" value="Zinc finger protein"/>
    <property type="match status" value="1"/>
</dbReference>
<evidence type="ECO:0000256" key="2">
    <source>
        <dbReference type="ARBA" id="ARBA00022737"/>
    </source>
</evidence>
<comment type="caution">
    <text evidence="9">The sequence shown here is derived from an EMBL/GenBank/DDBJ whole genome shotgun (WGS) entry which is preliminary data.</text>
</comment>
<evidence type="ECO:0000256" key="7">
    <source>
        <dbReference type="PROSITE-ProRule" id="PRU00042"/>
    </source>
</evidence>
<keyword evidence="3 7" id="KW-0863">Zinc-finger</keyword>
<dbReference type="PANTHER" id="PTHR24379:SF121">
    <property type="entry name" value="C2H2-TYPE DOMAIN-CONTAINING PROTEIN"/>
    <property type="match status" value="1"/>
</dbReference>
<dbReference type="SUPFAM" id="SSF57667">
    <property type="entry name" value="beta-beta-alpha zinc fingers"/>
    <property type="match status" value="2"/>
</dbReference>
<feature type="domain" description="C2H2-type" evidence="8">
    <location>
        <begin position="96"/>
        <end position="123"/>
    </location>
</feature>
<gene>
    <name evidence="9" type="ORF">KR093_011012</name>
</gene>
<keyword evidence="2" id="KW-0677">Repeat</keyword>
<evidence type="ECO:0000259" key="8">
    <source>
        <dbReference type="PROSITE" id="PS50157"/>
    </source>
</evidence>
<reference evidence="9" key="1">
    <citation type="journal article" date="2021" name="Mol. Ecol. Resour.">
        <title>Phylogenomic analyses of the genus Drosophila reveals genomic signals of climate adaptation.</title>
        <authorList>
            <person name="Li F."/>
            <person name="Rane R.V."/>
            <person name="Luria V."/>
            <person name="Xiong Z."/>
            <person name="Chen J."/>
            <person name="Li Z."/>
            <person name="Catullo R.A."/>
            <person name="Griffin P.C."/>
            <person name="Schiffer M."/>
            <person name="Pearce S."/>
            <person name="Lee S.F."/>
            <person name="McElroy K."/>
            <person name="Stocker A."/>
            <person name="Shirriffs J."/>
            <person name="Cockerell F."/>
            <person name="Coppin C."/>
            <person name="Sgro C.M."/>
            <person name="Karger A."/>
            <person name="Cain J.W."/>
            <person name="Weber J.A."/>
            <person name="Santpere G."/>
            <person name="Kirschner M.W."/>
            <person name="Hoffmann A.A."/>
            <person name="Oakeshott J.G."/>
            <person name="Zhang G."/>
        </authorList>
    </citation>
    <scope>NUCLEOTIDE SEQUENCE</scope>
    <source>
        <strain evidence="9">BGI-SZ-2011g</strain>
    </source>
</reference>
<evidence type="ECO:0000256" key="3">
    <source>
        <dbReference type="ARBA" id="ARBA00022771"/>
    </source>
</evidence>
<dbReference type="Pfam" id="PF13894">
    <property type="entry name" value="zf-C2H2_4"/>
    <property type="match status" value="1"/>
</dbReference>
<accession>A0AAD4K332</accession>
<dbReference type="InterPro" id="IPR013087">
    <property type="entry name" value="Znf_C2H2_type"/>
</dbReference>
<dbReference type="SMART" id="SM00355">
    <property type="entry name" value="ZnF_C2H2"/>
    <property type="match status" value="4"/>
</dbReference>
<dbReference type="PANTHER" id="PTHR24379">
    <property type="entry name" value="KRAB AND ZINC FINGER DOMAIN-CONTAINING"/>
    <property type="match status" value="1"/>
</dbReference>
<dbReference type="Pfam" id="PF00096">
    <property type="entry name" value="zf-C2H2"/>
    <property type="match status" value="1"/>
</dbReference>
<evidence type="ECO:0000256" key="1">
    <source>
        <dbReference type="ARBA" id="ARBA00022723"/>
    </source>
</evidence>
<dbReference type="GO" id="GO:0005634">
    <property type="term" value="C:nucleus"/>
    <property type="evidence" value="ECO:0007669"/>
    <property type="project" value="UniProtKB-ARBA"/>
</dbReference>
<evidence type="ECO:0000256" key="4">
    <source>
        <dbReference type="ARBA" id="ARBA00022833"/>
    </source>
</evidence>
<dbReference type="PROSITE" id="PS50157">
    <property type="entry name" value="ZINC_FINGER_C2H2_2"/>
    <property type="match status" value="3"/>
</dbReference>
<dbReference type="Proteomes" id="UP001200034">
    <property type="component" value="Unassembled WGS sequence"/>
</dbReference>
<evidence type="ECO:0000313" key="10">
    <source>
        <dbReference type="Proteomes" id="UP001200034"/>
    </source>
</evidence>
<keyword evidence="6" id="KW-0804">Transcription</keyword>
<name>A0AAD4K332_9MUSC</name>
<sequence>MYKHTGEEMPFGCDICRKRFATSTELRDHLLRHAGIKNFVCTYCGVRKTTKQELDTHILTHTREKNLKCDKCDYVTHCKQSLWKHTRVVHMKIKKHACNYCEKTFGNAYARRTHERLHTGESCF</sequence>
<dbReference type="AlphaFoldDB" id="A0AAD4K332"/>
<evidence type="ECO:0000256" key="6">
    <source>
        <dbReference type="ARBA" id="ARBA00023163"/>
    </source>
</evidence>
<keyword evidence="5" id="KW-0805">Transcription regulation</keyword>
<protein>
    <recommendedName>
        <fullName evidence="8">C2H2-type domain-containing protein</fullName>
    </recommendedName>
</protein>
<keyword evidence="1" id="KW-0479">Metal-binding</keyword>
<feature type="non-terminal residue" evidence="9">
    <location>
        <position position="124"/>
    </location>
</feature>